<dbReference type="SUPFAM" id="SSF52540">
    <property type="entry name" value="P-loop containing nucleoside triphosphate hydrolases"/>
    <property type="match status" value="1"/>
</dbReference>
<dbReference type="EMBL" id="CAKKNE010000006">
    <property type="protein sequence ID" value="CAH0380128.1"/>
    <property type="molecule type" value="Genomic_DNA"/>
</dbReference>
<dbReference type="OrthoDB" id="10238407at2759"/>
<dbReference type="Proteomes" id="UP000789595">
    <property type="component" value="Unassembled WGS sequence"/>
</dbReference>
<sequence>MRLLALFTLCYAAKKPDPASKRLVIISGPRTGSSLLIQMLRAHDQVLMHGEPFHEFDVRQSRKDGFDGGVVIEDSVYNERHSDPQKLLEAITATATKELVGFKLFRKHVPSHKLGEVLQWATHVIWLTREDRLAQYVSICLALKSGSWVQFEDAKDTKSELRVRGAALRHARKIGSVVLSDEYFRLWQGAQAEFAAYADGITTLLGVENKAPQILRLSYEADLCHSTLRNDTAQRIQAFLGLAPPSRNMRLPLRQGRDDLAMRVSNWDDEFVIDARRQFDDKRCRIEGRRKRKSYSVNAPVTKIDGVLGAANALLRGGATESFVARLERREKEMAARKEFEAKERLRAKEVWERDRQRLARRQEEAAAREAKAEKRAAHLGRDGAARLERMMAFRRAKGLGGSSRVPPPRRREEPRRLQERERDLDEERNVCIEGREVLAGMTRGVG</sequence>
<feature type="coiled-coil region" evidence="1">
    <location>
        <begin position="324"/>
        <end position="376"/>
    </location>
</feature>
<dbReference type="InterPro" id="IPR027417">
    <property type="entry name" value="P-loop_NTPase"/>
</dbReference>
<gene>
    <name evidence="3" type="ORF">PECAL_6P17680</name>
</gene>
<name>A0A8J2X3Y4_9STRA</name>
<keyword evidence="1" id="KW-0175">Coiled coil</keyword>
<evidence type="ECO:0000256" key="2">
    <source>
        <dbReference type="SAM" id="MobiDB-lite"/>
    </source>
</evidence>
<keyword evidence="4" id="KW-1185">Reference proteome</keyword>
<accession>A0A8J2X3Y4</accession>
<dbReference type="AlphaFoldDB" id="A0A8J2X3Y4"/>
<organism evidence="3 4">
    <name type="scientific">Pelagomonas calceolata</name>
    <dbReference type="NCBI Taxonomy" id="35677"/>
    <lineage>
        <taxon>Eukaryota</taxon>
        <taxon>Sar</taxon>
        <taxon>Stramenopiles</taxon>
        <taxon>Ochrophyta</taxon>
        <taxon>Pelagophyceae</taxon>
        <taxon>Pelagomonadales</taxon>
        <taxon>Pelagomonadaceae</taxon>
        <taxon>Pelagomonas</taxon>
    </lineage>
</organism>
<protein>
    <submittedName>
        <fullName evidence="3">Uncharacterized protein</fullName>
    </submittedName>
</protein>
<dbReference type="Gene3D" id="3.40.50.300">
    <property type="entry name" value="P-loop containing nucleotide triphosphate hydrolases"/>
    <property type="match status" value="1"/>
</dbReference>
<proteinExistence type="predicted"/>
<feature type="compositionally biased region" description="Basic and acidic residues" evidence="2">
    <location>
        <begin position="410"/>
        <end position="425"/>
    </location>
</feature>
<feature type="region of interest" description="Disordered" evidence="2">
    <location>
        <begin position="396"/>
        <end position="425"/>
    </location>
</feature>
<evidence type="ECO:0000256" key="1">
    <source>
        <dbReference type="SAM" id="Coils"/>
    </source>
</evidence>
<reference evidence="3" key="1">
    <citation type="submission" date="2021-11" db="EMBL/GenBank/DDBJ databases">
        <authorList>
            <consortium name="Genoscope - CEA"/>
            <person name="William W."/>
        </authorList>
    </citation>
    <scope>NUCLEOTIDE SEQUENCE</scope>
</reference>
<evidence type="ECO:0000313" key="4">
    <source>
        <dbReference type="Proteomes" id="UP000789595"/>
    </source>
</evidence>
<comment type="caution">
    <text evidence="3">The sequence shown here is derived from an EMBL/GenBank/DDBJ whole genome shotgun (WGS) entry which is preliminary data.</text>
</comment>
<evidence type="ECO:0000313" key="3">
    <source>
        <dbReference type="EMBL" id="CAH0380128.1"/>
    </source>
</evidence>